<feature type="transmembrane region" description="Helical" evidence="1">
    <location>
        <begin position="241"/>
        <end position="264"/>
    </location>
</feature>
<evidence type="ECO:0000313" key="3">
    <source>
        <dbReference type="Proteomes" id="UP001596461"/>
    </source>
</evidence>
<keyword evidence="1" id="KW-0472">Membrane</keyword>
<feature type="transmembrane region" description="Helical" evidence="1">
    <location>
        <begin position="524"/>
        <end position="541"/>
    </location>
</feature>
<protein>
    <submittedName>
        <fullName evidence="2">DUF2206 domain-containing protein</fullName>
    </submittedName>
</protein>
<feature type="transmembrane region" description="Helical" evidence="1">
    <location>
        <begin position="370"/>
        <end position="388"/>
    </location>
</feature>
<dbReference type="Pfam" id="PF09971">
    <property type="entry name" value="DUF2206"/>
    <property type="match status" value="1"/>
</dbReference>
<sequence length="734" mass="74966">MARTVGWRGRLSGNDSAALVAGVAGVIVAYWLAVLVAGVVPAATAPLAVLAVLLVTLVPGTLVTLLSGLAPETVARFAVLAVALGVATVSVLAVAASLLLPLVGVERPLSPLVFGLLVTALVVGLAAGVYRDGVELPAAPRLRPFPTVVALALLPSVAALAAAAMNRSGTAAGMYVFVGCVVGVVLLTTTRFVPRELYPATVFSVGLATLLHRTLLTPYVVGADVQGLVAAAERVAAAGVWSPGVGGLAVPAVTAVPAAVGGLAGLDAHTALKLFNVFAFAFVPLGVFVLGRDVFDETVGLYGALLLVFYHYSFSVTPGKQLLAQLFVVALVVTLRSSGGRVLRTPRTAAAVALSAAGLVFAHYGTAYAVGSALLVAAVAVTVARVGVDSYDRRLSVLVPAAVLVAATGWYRFADPDTLAVVSSVPAVAVDQTAAFLGGRSTAAGSGASYVAGQRGPIEFLNVVLYVVVTGLLVVGVAVRSLAVPHRLRERALPADLDFTALAVPLVALLAASYVLSLNLWADRVYQLVLVVLAPFVPVGYRAGDRLLGRVLERWRTPTWAGLAALLAALLVVNSGLAFAVAGSASTSTFDAGANDLVFDGRERGGAEWIGTYGGVVPVDGDGAASTGEVDDPGEVQIYTDSVSAQLFRSALPPGYTTADVVHLRSRWRPDLDRDRVRDGYVYLRAPAVVDADGDRPDATSSIAAADAAALASTGNVVYTNGGVRVVHTGNATG</sequence>
<feature type="transmembrane region" description="Helical" evidence="1">
    <location>
        <begin position="271"/>
        <end position="290"/>
    </location>
</feature>
<evidence type="ECO:0000256" key="1">
    <source>
        <dbReference type="SAM" id="Phobius"/>
    </source>
</evidence>
<dbReference type="Proteomes" id="UP001596461">
    <property type="component" value="Unassembled WGS sequence"/>
</dbReference>
<dbReference type="InterPro" id="IPR018701">
    <property type="entry name" value="DUF2206_membrane"/>
</dbReference>
<keyword evidence="1" id="KW-1133">Transmembrane helix</keyword>
<comment type="caution">
    <text evidence="2">The sequence shown here is derived from an EMBL/GenBank/DDBJ whole genome shotgun (WGS) entry which is preliminary data.</text>
</comment>
<keyword evidence="3" id="KW-1185">Reference proteome</keyword>
<feature type="transmembrane region" description="Helical" evidence="1">
    <location>
        <begin position="561"/>
        <end position="582"/>
    </location>
</feature>
<feature type="transmembrane region" description="Helical" evidence="1">
    <location>
        <begin position="495"/>
        <end position="518"/>
    </location>
</feature>
<reference evidence="2 3" key="1">
    <citation type="journal article" date="2019" name="Int. J. Syst. Evol. Microbiol.">
        <title>The Global Catalogue of Microorganisms (GCM) 10K type strain sequencing project: providing services to taxonomists for standard genome sequencing and annotation.</title>
        <authorList>
            <consortium name="The Broad Institute Genomics Platform"/>
            <consortium name="The Broad Institute Genome Sequencing Center for Infectious Disease"/>
            <person name="Wu L."/>
            <person name="Ma J."/>
        </authorList>
    </citation>
    <scope>NUCLEOTIDE SEQUENCE [LARGE SCALE GENOMIC DNA]</scope>
    <source>
        <strain evidence="2 3">DT31</strain>
    </source>
</reference>
<feature type="transmembrane region" description="Helical" evidence="1">
    <location>
        <begin position="77"/>
        <end position="100"/>
    </location>
</feature>
<proteinExistence type="predicted"/>
<feature type="transmembrane region" description="Helical" evidence="1">
    <location>
        <begin position="171"/>
        <end position="190"/>
    </location>
</feature>
<dbReference type="EMBL" id="JBHTAH010000011">
    <property type="protein sequence ID" value="MFC7070543.1"/>
    <property type="molecule type" value="Genomic_DNA"/>
</dbReference>
<feature type="transmembrane region" description="Helical" evidence="1">
    <location>
        <begin position="142"/>
        <end position="165"/>
    </location>
</feature>
<feature type="transmembrane region" description="Helical" evidence="1">
    <location>
        <begin position="310"/>
        <end position="335"/>
    </location>
</feature>
<accession>A0ABD5WC69</accession>
<feature type="transmembrane region" description="Helical" evidence="1">
    <location>
        <begin position="463"/>
        <end position="483"/>
    </location>
</feature>
<feature type="transmembrane region" description="Helical" evidence="1">
    <location>
        <begin position="197"/>
        <end position="221"/>
    </location>
</feature>
<feature type="transmembrane region" description="Helical" evidence="1">
    <location>
        <begin position="47"/>
        <end position="70"/>
    </location>
</feature>
<organism evidence="2 3">
    <name type="scientific">Halobaculum lipolyticum</name>
    <dbReference type="NCBI Taxonomy" id="3032001"/>
    <lineage>
        <taxon>Archaea</taxon>
        <taxon>Methanobacteriati</taxon>
        <taxon>Methanobacteriota</taxon>
        <taxon>Stenosarchaea group</taxon>
        <taxon>Halobacteria</taxon>
        <taxon>Halobacteriales</taxon>
        <taxon>Haloferacaceae</taxon>
        <taxon>Halobaculum</taxon>
    </lineage>
</organism>
<name>A0ABD5WC69_9EURY</name>
<dbReference type="RefSeq" id="WP_284032471.1">
    <property type="nucleotide sequence ID" value="NZ_CP126154.1"/>
</dbReference>
<keyword evidence="1" id="KW-0812">Transmembrane</keyword>
<feature type="transmembrane region" description="Helical" evidence="1">
    <location>
        <begin position="17"/>
        <end position="41"/>
    </location>
</feature>
<dbReference type="GeneID" id="81124325"/>
<feature type="transmembrane region" description="Helical" evidence="1">
    <location>
        <begin position="112"/>
        <end position="130"/>
    </location>
</feature>
<gene>
    <name evidence="2" type="ORF">ACFQL9_12895</name>
</gene>
<dbReference type="AlphaFoldDB" id="A0ABD5WC69"/>
<feature type="transmembrane region" description="Helical" evidence="1">
    <location>
        <begin position="395"/>
        <end position="413"/>
    </location>
</feature>
<evidence type="ECO:0000313" key="2">
    <source>
        <dbReference type="EMBL" id="MFC7070543.1"/>
    </source>
</evidence>